<evidence type="ECO:0000313" key="2">
    <source>
        <dbReference type="EnsemblMetazoa" id="CJA06087a.1"/>
    </source>
</evidence>
<dbReference type="AlphaFoldDB" id="A0A8R1DLG6"/>
<proteinExistence type="predicted"/>
<reference evidence="2" key="2">
    <citation type="submission" date="2022-06" db="UniProtKB">
        <authorList>
            <consortium name="EnsemblMetazoa"/>
        </authorList>
    </citation>
    <scope>IDENTIFICATION</scope>
    <source>
        <strain evidence="2">DF5081</strain>
    </source>
</reference>
<sequence>MDDQNMESGSSTDEEELMREAQQRHQETMDMNRILDLVSNHPTTFASSSTHDTSIEMGGIRDELERIKNTQDGVLRQLEQASFSATHPSQDAAPILSQIVGTWRAISSACTQENFVSFPPAFLFGFMWYRLDGLTLNCCFFNGFEHERTAYEIGVESMGAVSGSRSLTYVEDNRLITSHRMVADGSECIRIERFIENGVLRYVFRQGDLVCTRSYERMFQK</sequence>
<dbReference type="OMA" id="HERTAYE"/>
<protein>
    <submittedName>
        <fullName evidence="2">Uncharacterized protein</fullName>
    </submittedName>
</protein>
<dbReference type="EnsemblMetazoa" id="CJA06087a.1">
    <property type="protein sequence ID" value="CJA06087a.1"/>
    <property type="gene ID" value="WBGene00125291"/>
</dbReference>
<accession>A0A8R1DLG6</accession>
<keyword evidence="3" id="KW-1185">Reference proteome</keyword>
<feature type="region of interest" description="Disordered" evidence="1">
    <location>
        <begin position="1"/>
        <end position="26"/>
    </location>
</feature>
<dbReference type="InterPro" id="IPR012674">
    <property type="entry name" value="Calycin"/>
</dbReference>
<feature type="compositionally biased region" description="Polar residues" evidence="1">
    <location>
        <begin position="1"/>
        <end position="11"/>
    </location>
</feature>
<dbReference type="SUPFAM" id="SSF50814">
    <property type="entry name" value="Lipocalins"/>
    <property type="match status" value="1"/>
</dbReference>
<organism evidence="2 3">
    <name type="scientific">Caenorhabditis japonica</name>
    <dbReference type="NCBI Taxonomy" id="281687"/>
    <lineage>
        <taxon>Eukaryota</taxon>
        <taxon>Metazoa</taxon>
        <taxon>Ecdysozoa</taxon>
        <taxon>Nematoda</taxon>
        <taxon>Chromadorea</taxon>
        <taxon>Rhabditida</taxon>
        <taxon>Rhabditina</taxon>
        <taxon>Rhabditomorpha</taxon>
        <taxon>Rhabditoidea</taxon>
        <taxon>Rhabditidae</taxon>
        <taxon>Peloderinae</taxon>
        <taxon>Caenorhabditis</taxon>
    </lineage>
</organism>
<name>A0A8R1DLG6_CAEJA</name>
<evidence type="ECO:0000256" key="1">
    <source>
        <dbReference type="SAM" id="MobiDB-lite"/>
    </source>
</evidence>
<reference evidence="3" key="1">
    <citation type="submission" date="2010-08" db="EMBL/GenBank/DDBJ databases">
        <authorList>
            <consortium name="Caenorhabditis japonica Sequencing Consortium"/>
            <person name="Wilson R.K."/>
        </authorList>
    </citation>
    <scope>NUCLEOTIDE SEQUENCE [LARGE SCALE GENOMIC DNA]</scope>
    <source>
        <strain evidence="3">DF5081</strain>
    </source>
</reference>
<evidence type="ECO:0000313" key="3">
    <source>
        <dbReference type="Proteomes" id="UP000005237"/>
    </source>
</evidence>
<dbReference type="Proteomes" id="UP000005237">
    <property type="component" value="Unassembled WGS sequence"/>
</dbReference>